<feature type="transmembrane region" description="Helical" evidence="8">
    <location>
        <begin position="34"/>
        <end position="51"/>
    </location>
</feature>
<feature type="transmembrane region" description="Helical" evidence="8">
    <location>
        <begin position="153"/>
        <end position="177"/>
    </location>
</feature>
<proteinExistence type="inferred from homology"/>
<evidence type="ECO:0000256" key="4">
    <source>
        <dbReference type="ARBA" id="ARBA00022538"/>
    </source>
</evidence>
<feature type="transmembrane region" description="Helical" evidence="8">
    <location>
        <begin position="189"/>
        <end position="211"/>
    </location>
</feature>
<evidence type="ECO:0000259" key="9">
    <source>
        <dbReference type="PROSITE" id="PS51202"/>
    </source>
</evidence>
<feature type="transmembrane region" description="Helical" evidence="8">
    <location>
        <begin position="223"/>
        <end position="241"/>
    </location>
</feature>
<dbReference type="GO" id="GO:0016020">
    <property type="term" value="C:membrane"/>
    <property type="evidence" value="ECO:0007669"/>
    <property type="project" value="UniProtKB-SubCell"/>
</dbReference>
<keyword evidence="7 8" id="KW-0472">Membrane</keyword>
<dbReference type="Gene3D" id="1.20.1530.20">
    <property type="match status" value="1"/>
</dbReference>
<dbReference type="EMBL" id="VULT01000004">
    <property type="protein sequence ID" value="MSS16752.1"/>
    <property type="molecule type" value="Genomic_DNA"/>
</dbReference>
<evidence type="ECO:0000256" key="7">
    <source>
        <dbReference type="ARBA" id="ARBA00023136"/>
    </source>
</evidence>
<comment type="similarity">
    <text evidence="2">Belongs to the monovalent cation:proton antiporter 2 (CPA2) transporter (TC 2.A.37) family.</text>
</comment>
<feature type="transmembrane region" description="Helical" evidence="8">
    <location>
        <begin position="334"/>
        <end position="355"/>
    </location>
</feature>
<feature type="transmembrane region" description="Helical" evidence="8">
    <location>
        <begin position="6"/>
        <end position="27"/>
    </location>
</feature>
<dbReference type="GO" id="GO:0008324">
    <property type="term" value="F:monoatomic cation transmembrane transporter activity"/>
    <property type="evidence" value="ECO:0007669"/>
    <property type="project" value="InterPro"/>
</dbReference>
<evidence type="ECO:0000256" key="5">
    <source>
        <dbReference type="ARBA" id="ARBA00022692"/>
    </source>
</evidence>
<feature type="transmembrane region" description="Helical" evidence="8">
    <location>
        <begin position="276"/>
        <end position="294"/>
    </location>
</feature>
<gene>
    <name evidence="10" type="ORF">FYJ29_03075</name>
</gene>
<dbReference type="InterPro" id="IPR006037">
    <property type="entry name" value="RCK_C"/>
</dbReference>
<name>A0A6L5XDP0_9BACT</name>
<keyword evidence="5 8" id="KW-0812">Transmembrane</keyword>
<dbReference type="GO" id="GO:0006813">
    <property type="term" value="P:potassium ion transport"/>
    <property type="evidence" value="ECO:0007669"/>
    <property type="project" value="UniProtKB-KW"/>
</dbReference>
<reference evidence="10 11" key="1">
    <citation type="submission" date="2019-08" db="EMBL/GenBank/DDBJ databases">
        <title>In-depth cultivation of the pig gut microbiome towards novel bacterial diversity and tailored functional studies.</title>
        <authorList>
            <person name="Wylensek D."/>
            <person name="Hitch T.C.A."/>
            <person name="Clavel T."/>
        </authorList>
    </citation>
    <scope>NUCLEOTIDE SEQUENCE [LARGE SCALE GENOMIC DNA]</scope>
    <source>
        <strain evidence="10 11">Oil-RF-744-WCA-WT-10</strain>
    </source>
</reference>
<evidence type="ECO:0000256" key="8">
    <source>
        <dbReference type="SAM" id="Phobius"/>
    </source>
</evidence>
<feature type="transmembrane region" description="Helical" evidence="8">
    <location>
        <begin position="361"/>
        <end position="380"/>
    </location>
</feature>
<keyword evidence="4" id="KW-0630">Potassium</keyword>
<comment type="caution">
    <text evidence="10">The sequence shown here is derived from an EMBL/GenBank/DDBJ whole genome shotgun (WGS) entry which is preliminary data.</text>
</comment>
<feature type="transmembrane region" description="Helical" evidence="8">
    <location>
        <begin position="247"/>
        <end position="264"/>
    </location>
</feature>
<keyword evidence="11" id="KW-1185">Reference proteome</keyword>
<feature type="domain" description="RCK C-terminal" evidence="9">
    <location>
        <begin position="577"/>
        <end position="661"/>
    </location>
</feature>
<dbReference type="GO" id="GO:1902600">
    <property type="term" value="P:proton transmembrane transport"/>
    <property type="evidence" value="ECO:0007669"/>
    <property type="project" value="InterPro"/>
</dbReference>
<keyword evidence="3" id="KW-0813">Transport</keyword>
<keyword evidence="4" id="KW-0633">Potassium transport</keyword>
<dbReference type="RefSeq" id="WP_154328218.1">
    <property type="nucleotide sequence ID" value="NZ_CP045696.1"/>
</dbReference>
<dbReference type="GO" id="GO:0015297">
    <property type="term" value="F:antiporter activity"/>
    <property type="evidence" value="ECO:0007669"/>
    <property type="project" value="InterPro"/>
</dbReference>
<dbReference type="PROSITE" id="PS51202">
    <property type="entry name" value="RCK_C"/>
    <property type="match status" value="2"/>
</dbReference>
<feature type="transmembrane region" description="Helical" evidence="8">
    <location>
        <begin position="63"/>
        <end position="80"/>
    </location>
</feature>
<accession>A0A6L5XDP0</accession>
<evidence type="ECO:0000256" key="6">
    <source>
        <dbReference type="ARBA" id="ARBA00022989"/>
    </source>
</evidence>
<feature type="transmembrane region" description="Helical" evidence="8">
    <location>
        <begin position="428"/>
        <end position="446"/>
    </location>
</feature>
<feature type="transmembrane region" description="Helical" evidence="8">
    <location>
        <begin position="122"/>
        <end position="141"/>
    </location>
</feature>
<dbReference type="PANTHER" id="PTHR42751:SF3">
    <property type="entry name" value="SODIUM_GLUTAMATE SYMPORTER"/>
    <property type="match status" value="1"/>
</dbReference>
<feature type="transmembrane region" description="Helical" evidence="8">
    <location>
        <begin position="300"/>
        <end position="322"/>
    </location>
</feature>
<feature type="transmembrane region" description="Helical" evidence="8">
    <location>
        <begin position="466"/>
        <end position="483"/>
    </location>
</feature>
<evidence type="ECO:0000313" key="11">
    <source>
        <dbReference type="Proteomes" id="UP000483362"/>
    </source>
</evidence>
<protein>
    <submittedName>
        <fullName evidence="10">Sodium:proton antiporter</fullName>
    </submittedName>
</protein>
<dbReference type="InterPro" id="IPR036721">
    <property type="entry name" value="RCK_C_sf"/>
</dbReference>
<feature type="domain" description="RCK C-terminal" evidence="9">
    <location>
        <begin position="662"/>
        <end position="742"/>
    </location>
</feature>
<dbReference type="Gene3D" id="3.30.70.1450">
    <property type="entry name" value="Regulator of K+ conductance, C-terminal domain"/>
    <property type="match status" value="2"/>
</dbReference>
<dbReference type="InterPro" id="IPR038770">
    <property type="entry name" value="Na+/solute_symporter_sf"/>
</dbReference>
<dbReference type="SUPFAM" id="SSF116726">
    <property type="entry name" value="TrkA C-terminal domain-like"/>
    <property type="match status" value="2"/>
</dbReference>
<dbReference type="Pfam" id="PF00999">
    <property type="entry name" value="Na_H_Exchanger"/>
    <property type="match status" value="1"/>
</dbReference>
<feature type="transmembrane region" description="Helical" evidence="8">
    <location>
        <begin position="532"/>
        <end position="554"/>
    </location>
</feature>
<organism evidence="10 11">
    <name type="scientific">Sodaliphilus pleomorphus</name>
    <dbReference type="NCBI Taxonomy" id="2606626"/>
    <lineage>
        <taxon>Bacteria</taxon>
        <taxon>Pseudomonadati</taxon>
        <taxon>Bacteroidota</taxon>
        <taxon>Bacteroidia</taxon>
        <taxon>Bacteroidales</taxon>
        <taxon>Muribaculaceae</taxon>
        <taxon>Sodaliphilus</taxon>
    </lineage>
</organism>
<evidence type="ECO:0000313" key="10">
    <source>
        <dbReference type="EMBL" id="MSS16752.1"/>
    </source>
</evidence>
<dbReference type="Pfam" id="PF02080">
    <property type="entry name" value="TrkA_C"/>
    <property type="match status" value="2"/>
</dbReference>
<evidence type="ECO:0000256" key="3">
    <source>
        <dbReference type="ARBA" id="ARBA00022448"/>
    </source>
</evidence>
<dbReference type="InterPro" id="IPR006153">
    <property type="entry name" value="Cation/H_exchanger_TM"/>
</dbReference>
<keyword evidence="6 8" id="KW-1133">Transmembrane helix</keyword>
<feature type="transmembrane region" description="Helical" evidence="8">
    <location>
        <begin position="504"/>
        <end position="526"/>
    </location>
</feature>
<dbReference type="Proteomes" id="UP000483362">
    <property type="component" value="Unassembled WGS sequence"/>
</dbReference>
<evidence type="ECO:0000256" key="2">
    <source>
        <dbReference type="ARBA" id="ARBA00005551"/>
    </source>
</evidence>
<comment type="subcellular location">
    <subcellularLocation>
        <location evidence="1">Membrane</location>
        <topology evidence="1">Multi-pass membrane protein</topology>
    </subcellularLocation>
</comment>
<dbReference type="AlphaFoldDB" id="A0A6L5XDP0"/>
<sequence>MHSDLIQSLIGDFALILMLAAIAAIVFKLLKQPLVLGYIVAGFIASPHFKFLPTVANPANISFWAQLGIVVLLFSLGLEFSFQKLVKVGGTALLTCLIIVVGMMGVGFVVGGMLGYSTIDAIFLGGMISMSSTTIIIKALSDLNLKHRSFVPRVMAVLIVEDLVAVVLLVILSSIAINKRVEGDQMLEAVLKLSFYLIIWFTVGIFVIPSLLKKFRRFIGDELLLIIAMGLCFGMATLAVWSGFSLALGAFVIGSILAGTTEAERIERIITPVKDLFGAVFFISVGMMVDPVLMWHNAGIILLLAVVVVVGMITFGTFGMVVTGQPLKTAMESGFCLTQIGEFSFIIATTGTQLGVLGKNIYPIIVAVSVITTFFTPFFIKQALPCYNWVARHLPEKWGVLLEGYSKNAAHSEMSQSRQLWHKVVRRYLITLVVYTVVVIALWFPIRHIVMPLIYETIPGHWGRLLAALCGFGLVSPFLYGIIVPRTKAQERAQLVSESGKISYVPLGVMSVVSFLVTLWITFFYFKATLSTLNSVVGATALCLLLILVFSPLLRKRINRVEQRFLDNMNERENRRTGKNNVLVSDFHLAYMRVSYSCPFVGQTLAEARLREHYDVNVVNVQRNGMSYPVPGGDMRIFPGDTLGVIGTDEKIQHMLPVVEAHDSNDAPAQHKEEFVHFAIGPGSPLVGRTLAQAQLRERYKSLLVAIERDDDVYISPTPDVVFNAGDTLWIVGDPVELKALH</sequence>
<keyword evidence="4" id="KW-0406">Ion transport</keyword>
<dbReference type="PANTHER" id="PTHR42751">
    <property type="entry name" value="SODIUM/HYDROGEN EXCHANGER FAMILY/TRKA DOMAIN PROTEIN"/>
    <property type="match status" value="1"/>
</dbReference>
<feature type="transmembrane region" description="Helical" evidence="8">
    <location>
        <begin position="92"/>
        <end position="116"/>
    </location>
</feature>
<evidence type="ECO:0000256" key="1">
    <source>
        <dbReference type="ARBA" id="ARBA00004141"/>
    </source>
</evidence>